<dbReference type="Pfam" id="PF00072">
    <property type="entry name" value="Response_reg"/>
    <property type="match status" value="1"/>
</dbReference>
<dbReference type="AlphaFoldDB" id="A0A1G1Z0E0"/>
<keyword evidence="1 2" id="KW-0597">Phosphoprotein</keyword>
<dbReference type="InterPro" id="IPR050595">
    <property type="entry name" value="Bact_response_regulator"/>
</dbReference>
<evidence type="ECO:0000313" key="4">
    <source>
        <dbReference type="EMBL" id="OGY58014.1"/>
    </source>
</evidence>
<dbReference type="PROSITE" id="PS50110">
    <property type="entry name" value="RESPONSE_REGULATORY"/>
    <property type="match status" value="1"/>
</dbReference>
<evidence type="ECO:0000313" key="5">
    <source>
        <dbReference type="Proteomes" id="UP000178651"/>
    </source>
</evidence>
<dbReference type="EMBL" id="MHIU01000009">
    <property type="protein sequence ID" value="OGY58014.1"/>
    <property type="molecule type" value="Genomic_DNA"/>
</dbReference>
<evidence type="ECO:0000256" key="2">
    <source>
        <dbReference type="PROSITE-ProRule" id="PRU00169"/>
    </source>
</evidence>
<gene>
    <name evidence="4" type="ORF">A3D47_02750</name>
</gene>
<accession>A0A1G1Z0E0</accession>
<proteinExistence type="predicted"/>
<dbReference type="PANTHER" id="PTHR44591">
    <property type="entry name" value="STRESS RESPONSE REGULATOR PROTEIN 1"/>
    <property type="match status" value="1"/>
</dbReference>
<sequence length="130" mass="14268">MAANQVILLIDDNKDFLEIFSAKLNSVGYRVVTAQGGKEGVAEAKNVSPDLVLLDVEMPGENGFEVLEKIKEEVSNKKLKVCFLTNYGEQKNENSAIDKKFAIDVGAIDYIRKSDNLDAIVTQVQDVMGS</sequence>
<dbReference type="InterPro" id="IPR001789">
    <property type="entry name" value="Sig_transdc_resp-reg_receiver"/>
</dbReference>
<dbReference type="InterPro" id="IPR011006">
    <property type="entry name" value="CheY-like_superfamily"/>
</dbReference>
<organism evidence="4 5">
    <name type="scientific">Candidatus Colwellbacteria bacterium RIFCSPHIGHO2_02_FULL_43_15</name>
    <dbReference type="NCBI Taxonomy" id="1797686"/>
    <lineage>
        <taxon>Bacteria</taxon>
        <taxon>Candidatus Colwelliibacteriota</taxon>
    </lineage>
</organism>
<evidence type="ECO:0000256" key="1">
    <source>
        <dbReference type="ARBA" id="ARBA00022553"/>
    </source>
</evidence>
<comment type="caution">
    <text evidence="4">The sequence shown here is derived from an EMBL/GenBank/DDBJ whole genome shotgun (WGS) entry which is preliminary data.</text>
</comment>
<dbReference type="SMART" id="SM00448">
    <property type="entry name" value="REC"/>
    <property type="match status" value="1"/>
</dbReference>
<reference evidence="4 5" key="1">
    <citation type="journal article" date="2016" name="Nat. Commun.">
        <title>Thousands of microbial genomes shed light on interconnected biogeochemical processes in an aquifer system.</title>
        <authorList>
            <person name="Anantharaman K."/>
            <person name="Brown C.T."/>
            <person name="Hug L.A."/>
            <person name="Sharon I."/>
            <person name="Castelle C.J."/>
            <person name="Probst A.J."/>
            <person name="Thomas B.C."/>
            <person name="Singh A."/>
            <person name="Wilkins M.J."/>
            <person name="Karaoz U."/>
            <person name="Brodie E.L."/>
            <person name="Williams K.H."/>
            <person name="Hubbard S.S."/>
            <person name="Banfield J.F."/>
        </authorList>
    </citation>
    <scope>NUCLEOTIDE SEQUENCE [LARGE SCALE GENOMIC DNA]</scope>
</reference>
<name>A0A1G1Z0E0_9BACT</name>
<dbReference type="Gene3D" id="3.40.50.2300">
    <property type="match status" value="1"/>
</dbReference>
<feature type="domain" description="Response regulatory" evidence="3">
    <location>
        <begin position="6"/>
        <end position="128"/>
    </location>
</feature>
<feature type="modified residue" description="4-aspartylphosphate" evidence="2">
    <location>
        <position position="55"/>
    </location>
</feature>
<dbReference type="Proteomes" id="UP000178651">
    <property type="component" value="Unassembled WGS sequence"/>
</dbReference>
<dbReference type="SUPFAM" id="SSF52172">
    <property type="entry name" value="CheY-like"/>
    <property type="match status" value="1"/>
</dbReference>
<dbReference type="GO" id="GO:0000160">
    <property type="term" value="P:phosphorelay signal transduction system"/>
    <property type="evidence" value="ECO:0007669"/>
    <property type="project" value="InterPro"/>
</dbReference>
<protein>
    <recommendedName>
        <fullName evidence="3">Response regulatory domain-containing protein</fullName>
    </recommendedName>
</protein>
<dbReference type="PANTHER" id="PTHR44591:SF3">
    <property type="entry name" value="RESPONSE REGULATORY DOMAIN-CONTAINING PROTEIN"/>
    <property type="match status" value="1"/>
</dbReference>
<evidence type="ECO:0000259" key="3">
    <source>
        <dbReference type="PROSITE" id="PS50110"/>
    </source>
</evidence>